<proteinExistence type="predicted"/>
<organism evidence="1 2">
    <name type="scientific">Kordia aestuariivivens</name>
    <dbReference type="NCBI Taxonomy" id="2759037"/>
    <lineage>
        <taxon>Bacteria</taxon>
        <taxon>Pseudomonadati</taxon>
        <taxon>Bacteroidota</taxon>
        <taxon>Flavobacteriia</taxon>
        <taxon>Flavobacteriales</taxon>
        <taxon>Flavobacteriaceae</taxon>
        <taxon>Kordia</taxon>
    </lineage>
</organism>
<reference evidence="1 2" key="1">
    <citation type="submission" date="2020-07" db="EMBL/GenBank/DDBJ databases">
        <title>Description of Kordia aestuariivivens sp. nov., isolated from a tidal flat.</title>
        <authorList>
            <person name="Park S."/>
            <person name="Yoon J.-H."/>
        </authorList>
    </citation>
    <scope>NUCLEOTIDE SEQUENCE [LARGE SCALE GENOMIC DNA]</scope>
    <source>
        <strain evidence="1 2">YSTF-M3</strain>
    </source>
</reference>
<evidence type="ECO:0000313" key="1">
    <source>
        <dbReference type="EMBL" id="MBC8754763.1"/>
    </source>
</evidence>
<comment type="caution">
    <text evidence="1">The sequence shown here is derived from an EMBL/GenBank/DDBJ whole genome shotgun (WGS) entry which is preliminary data.</text>
</comment>
<dbReference type="RefSeq" id="WP_187561811.1">
    <property type="nucleotide sequence ID" value="NZ_JACGWS010000004.1"/>
</dbReference>
<dbReference type="Proteomes" id="UP000619238">
    <property type="component" value="Unassembled WGS sequence"/>
</dbReference>
<gene>
    <name evidence="1" type="ORF">H2O64_08780</name>
</gene>
<protein>
    <recommendedName>
        <fullName evidence="3">SGNH/GDSL hydrolase family protein</fullName>
    </recommendedName>
</protein>
<evidence type="ECO:0008006" key="3">
    <source>
        <dbReference type="Google" id="ProtNLM"/>
    </source>
</evidence>
<evidence type="ECO:0000313" key="2">
    <source>
        <dbReference type="Proteomes" id="UP000619238"/>
    </source>
</evidence>
<accession>A0ABR7Q8K2</accession>
<dbReference type="EMBL" id="JACGWS010000004">
    <property type="protein sequence ID" value="MBC8754763.1"/>
    <property type="molecule type" value="Genomic_DNA"/>
</dbReference>
<name>A0ABR7Q8K2_9FLAO</name>
<dbReference type="InterPro" id="IPR036514">
    <property type="entry name" value="SGNH_hydro_sf"/>
</dbReference>
<keyword evidence="2" id="KW-1185">Reference proteome</keyword>
<dbReference type="SUPFAM" id="SSF52266">
    <property type="entry name" value="SGNH hydrolase"/>
    <property type="match status" value="1"/>
</dbReference>
<dbReference type="Gene3D" id="3.40.50.1110">
    <property type="entry name" value="SGNH hydrolase"/>
    <property type="match status" value="1"/>
</dbReference>
<sequence>MSQQLKKFKQQQVRISNKRLKSDYPKELVIVAEGDSWFDYTLKKDVIDYLIKKGYAIDKYAKAGDTLENMIYGTEYRSRRDTVWHSGSLSLQRTLNSIRKHKPKIVLFSGGGNDIVGSEILGYLNHKFSNSTELINKDIFQARLKEMKRAIEFFIKSARSTAVNCNILMDGYDYAKVNGKGYSFIFRNIKGPWLLPSFGMKGITDKQDQEAIIKYFVDEFNEMLLELDAAYEHFHHIDLRGKFPNDSQWDNEIHLKNSGYREIANIYHEKIKKIQNQDPIKTFRQHLIV</sequence>